<dbReference type="AlphaFoldDB" id="A0A1G7YGM7"/>
<protein>
    <submittedName>
        <fullName evidence="2">Cell division protein FtsB</fullName>
    </submittedName>
</protein>
<keyword evidence="2" id="KW-0132">Cell division</keyword>
<gene>
    <name evidence="2" type="ORF">SAMN05421742_103299</name>
</gene>
<dbReference type="STRING" id="83401.SAMN05421742_103299"/>
<proteinExistence type="predicted"/>
<dbReference type="EMBL" id="FNCV01000003">
    <property type="protein sequence ID" value="SDG95613.1"/>
    <property type="molecule type" value="Genomic_DNA"/>
</dbReference>
<dbReference type="Proteomes" id="UP000217076">
    <property type="component" value="Unassembled WGS sequence"/>
</dbReference>
<name>A0A1G7YGM7_9PROT</name>
<keyword evidence="1" id="KW-1133">Transmembrane helix</keyword>
<dbReference type="InterPro" id="IPR007060">
    <property type="entry name" value="FtsL/DivIC"/>
</dbReference>
<evidence type="ECO:0000256" key="1">
    <source>
        <dbReference type="SAM" id="Phobius"/>
    </source>
</evidence>
<feature type="transmembrane region" description="Helical" evidence="1">
    <location>
        <begin position="12"/>
        <end position="30"/>
    </location>
</feature>
<accession>A0A1G7YGM7</accession>
<keyword evidence="1" id="KW-0472">Membrane</keyword>
<reference evidence="3" key="1">
    <citation type="submission" date="2016-10" db="EMBL/GenBank/DDBJ databases">
        <authorList>
            <person name="Varghese N."/>
            <person name="Submissions S."/>
        </authorList>
    </citation>
    <scope>NUCLEOTIDE SEQUENCE [LARGE SCALE GENOMIC DNA]</scope>
    <source>
        <strain evidence="3">930I</strain>
    </source>
</reference>
<sequence length="113" mass="12696">MRPTHSDLKDRLRRAVGPMIGAVAVVYFGFHTVHGDRGLLRWWQVRQELEQARVEAAGLAAQRAELAERVRLLRPDSLDADMVEELARRRLGMGYPGERVVPLVPGEGLDEGQ</sequence>
<keyword evidence="3" id="KW-1185">Reference proteome</keyword>
<dbReference type="Pfam" id="PF04977">
    <property type="entry name" value="DivIC"/>
    <property type="match status" value="1"/>
</dbReference>
<evidence type="ECO:0000313" key="2">
    <source>
        <dbReference type="EMBL" id="SDG95613.1"/>
    </source>
</evidence>
<keyword evidence="2" id="KW-0131">Cell cycle</keyword>
<evidence type="ECO:0000313" key="3">
    <source>
        <dbReference type="Proteomes" id="UP000217076"/>
    </source>
</evidence>
<dbReference type="RefSeq" id="WP_245689318.1">
    <property type="nucleotide sequence ID" value="NZ_FNCV01000003.1"/>
</dbReference>
<dbReference type="GO" id="GO:0051301">
    <property type="term" value="P:cell division"/>
    <property type="evidence" value="ECO:0007669"/>
    <property type="project" value="UniProtKB-KW"/>
</dbReference>
<organism evidence="2 3">
    <name type="scientific">Roseospirillum parvum</name>
    <dbReference type="NCBI Taxonomy" id="83401"/>
    <lineage>
        <taxon>Bacteria</taxon>
        <taxon>Pseudomonadati</taxon>
        <taxon>Pseudomonadota</taxon>
        <taxon>Alphaproteobacteria</taxon>
        <taxon>Rhodospirillales</taxon>
        <taxon>Rhodospirillaceae</taxon>
        <taxon>Roseospirillum</taxon>
    </lineage>
</organism>
<keyword evidence="1" id="KW-0812">Transmembrane</keyword>